<evidence type="ECO:0000313" key="3">
    <source>
        <dbReference type="Proteomes" id="UP000530514"/>
    </source>
</evidence>
<evidence type="ECO:0000313" key="2">
    <source>
        <dbReference type="EMBL" id="MBA4542152.1"/>
    </source>
</evidence>
<dbReference type="EMBL" id="JACEIP010000004">
    <property type="protein sequence ID" value="MBA4542152.1"/>
    <property type="molecule type" value="Genomic_DNA"/>
</dbReference>
<dbReference type="CDD" id="cd16386">
    <property type="entry name" value="TcpC_N"/>
    <property type="match status" value="1"/>
</dbReference>
<dbReference type="CDD" id="cd16428">
    <property type="entry name" value="TcpC_C"/>
    <property type="match status" value="1"/>
</dbReference>
<dbReference type="OrthoDB" id="2189690at2"/>
<dbReference type="InterPro" id="IPR035628">
    <property type="entry name" value="TcpC_C"/>
</dbReference>
<evidence type="ECO:0000256" key="1">
    <source>
        <dbReference type="SAM" id="MobiDB-lite"/>
    </source>
</evidence>
<comment type="caution">
    <text evidence="2">The sequence shown here is derived from an EMBL/GenBank/DDBJ whole genome shotgun (WGS) entry which is preliminary data.</text>
</comment>
<organism evidence="2 3">
    <name type="scientific">Thermoactinomyces daqus</name>
    <dbReference type="NCBI Taxonomy" id="1329516"/>
    <lineage>
        <taxon>Bacteria</taxon>
        <taxon>Bacillati</taxon>
        <taxon>Bacillota</taxon>
        <taxon>Bacilli</taxon>
        <taxon>Bacillales</taxon>
        <taxon>Thermoactinomycetaceae</taxon>
        <taxon>Thermoactinomyces</taxon>
    </lineage>
</organism>
<sequence length="303" mass="34331">MERPIIRRKVLRFLFWALLLYTALSTTVVWAIQFGFIAVPPRAAVVAGPAKNTSSAAPSLSEVAFSEQFAREYLLWTHGKEESRAERLKLFWKPNLDVQGGLDFSKAGWDSYARNVDVWSIKDRPDQSGIKDVTIYAETILTNVNNPKEEKRVDRYLVVPIKKAGDSYIVVDIPHFIAPPVATVQDQSGDEPDQDQGEMVNDSTRRQVETFMKSFWKVYTTGEPNEIAYFRKDGQPASGLTGIMGFVDLKNLAVYRKDDTYHAECDVTLQDLASGAQLNYHYDFDLVQVGDRWYVSRMGQGEV</sequence>
<protein>
    <submittedName>
        <fullName evidence="2">Conjugal transfer protein</fullName>
    </submittedName>
</protein>
<gene>
    <name evidence="2" type="ORF">H1164_04460</name>
</gene>
<dbReference type="InterPro" id="IPR024735">
    <property type="entry name" value="TcpC"/>
</dbReference>
<proteinExistence type="predicted"/>
<dbReference type="AlphaFoldDB" id="A0A7W1X8V2"/>
<reference evidence="2 3" key="1">
    <citation type="submission" date="2020-07" db="EMBL/GenBank/DDBJ databases">
        <authorList>
            <person name="Feng H."/>
        </authorList>
    </citation>
    <scope>NUCLEOTIDE SEQUENCE [LARGE SCALE GENOMIC DNA]</scope>
    <source>
        <strain evidence="3">s-11</strain>
    </source>
</reference>
<accession>A0A7W1X8V2</accession>
<dbReference type="Proteomes" id="UP000530514">
    <property type="component" value="Unassembled WGS sequence"/>
</dbReference>
<dbReference type="RefSeq" id="WP_033099525.1">
    <property type="nucleotide sequence ID" value="NZ_JACEIP010000004.1"/>
</dbReference>
<dbReference type="Gene3D" id="3.10.450.540">
    <property type="match status" value="2"/>
</dbReference>
<keyword evidence="3" id="KW-1185">Reference proteome</keyword>
<feature type="region of interest" description="Disordered" evidence="1">
    <location>
        <begin position="183"/>
        <end position="202"/>
    </location>
</feature>
<name>A0A7W1X8V2_9BACL</name>
<dbReference type="Pfam" id="PF12642">
    <property type="entry name" value="TpcC"/>
    <property type="match status" value="1"/>
</dbReference>